<evidence type="ECO:0000313" key="4">
    <source>
        <dbReference type="EMBL" id="MBU3877810.1"/>
    </source>
</evidence>
<evidence type="ECO:0000259" key="3">
    <source>
        <dbReference type="Pfam" id="PF16927"/>
    </source>
</evidence>
<feature type="transmembrane region" description="Helical" evidence="2">
    <location>
        <begin position="103"/>
        <end position="121"/>
    </location>
</feature>
<dbReference type="Proteomes" id="UP000723714">
    <property type="component" value="Unassembled WGS sequence"/>
</dbReference>
<dbReference type="EMBL" id="JABACJ020000023">
    <property type="protein sequence ID" value="MBU3877810.1"/>
    <property type="molecule type" value="Genomic_DNA"/>
</dbReference>
<evidence type="ECO:0000256" key="1">
    <source>
        <dbReference type="SAM" id="Coils"/>
    </source>
</evidence>
<keyword evidence="2" id="KW-0812">Transmembrane</keyword>
<sequence length="513" mass="58558">MYDIGGSNPSYVRAALYLLLFVLWGYSLDQRIIQKPVLHCLRLMAALILIWMIFRTFKYEIVTNLTVARYLWYLYYLPMLFIPLLGVYVAMYMGKPESYRLPAKSQILAVIPALLFLAVITNDLHQRVFVFKSGIPGVPDNKVYSHRLLYFACLGWMVVCMLFTIIHLLRQSRVPEIGRKRMMPFILGCVMLLYGLLYLVDFPKVRFMFGDMNAMFCLLYASIYESCIHCRMIQSNTGYVGLFQATTLVSCIVDQNGRVLLRSKTAREDMVCPQDGQTIISPEGMRISSAPIKIGYTVWGDNIRQLTELRSHLNANKVKMEENKKKLHDAYLIEKQLHELAEKNRIYDELEAKHGKQTDRICELLALCKDADADELRAYMKEIMLIGTYIKRSANLYFLGKEYEMLPQQEIRLTFDEAVRALNAGGTECGVAYLTTRAMRTSEVARLLELVKDVVGMTRGGLHSLFLSLSDTEMNLSVECEGDLLEVVSSKVTACMEEGLWLIRTQIGGGDNG</sequence>
<feature type="transmembrane region" description="Helical" evidence="2">
    <location>
        <begin position="181"/>
        <end position="200"/>
    </location>
</feature>
<gene>
    <name evidence="4" type="ORF">HGO97_018575</name>
</gene>
<evidence type="ECO:0000256" key="2">
    <source>
        <dbReference type="SAM" id="Phobius"/>
    </source>
</evidence>
<feature type="transmembrane region" description="Helical" evidence="2">
    <location>
        <begin position="12"/>
        <end position="28"/>
    </location>
</feature>
<evidence type="ECO:0000313" key="5">
    <source>
        <dbReference type="Proteomes" id="UP000723714"/>
    </source>
</evidence>
<dbReference type="InterPro" id="IPR031621">
    <property type="entry name" value="HisKA_7TM"/>
</dbReference>
<feature type="transmembrane region" description="Helical" evidence="2">
    <location>
        <begin position="40"/>
        <end position="58"/>
    </location>
</feature>
<feature type="transmembrane region" description="Helical" evidence="2">
    <location>
        <begin position="70"/>
        <end position="91"/>
    </location>
</feature>
<keyword evidence="2" id="KW-1133">Transmembrane helix</keyword>
<feature type="coiled-coil region" evidence="1">
    <location>
        <begin position="303"/>
        <end position="353"/>
    </location>
</feature>
<keyword evidence="2" id="KW-0472">Membrane</keyword>
<keyword evidence="1" id="KW-0175">Coiled coil</keyword>
<feature type="domain" description="Histidine kinase N-terminal 7TM region" evidence="3">
    <location>
        <begin position="18"/>
        <end position="206"/>
    </location>
</feature>
<feature type="transmembrane region" description="Helical" evidence="2">
    <location>
        <begin position="148"/>
        <end position="169"/>
    </location>
</feature>
<proteinExistence type="predicted"/>
<name>A0ABS6D967_9FIRM</name>
<reference evidence="4 5" key="1">
    <citation type="submission" date="2021-06" db="EMBL/GenBank/DDBJ databases">
        <title>Faecalicatena sp. nov. isolated from porcine feces.</title>
        <authorList>
            <person name="Oh B.S."/>
            <person name="Lee J.H."/>
        </authorList>
    </citation>
    <scope>NUCLEOTIDE SEQUENCE [LARGE SCALE GENOMIC DNA]</scope>
    <source>
        <strain evidence="4 5">AGMB00832</strain>
    </source>
</reference>
<dbReference type="Pfam" id="PF16927">
    <property type="entry name" value="HisKA_7TM"/>
    <property type="match status" value="1"/>
</dbReference>
<accession>A0ABS6D967</accession>
<protein>
    <recommendedName>
        <fullName evidence="3">Histidine kinase N-terminal 7TM region domain-containing protein</fullName>
    </recommendedName>
</protein>
<organism evidence="4 5">
    <name type="scientific">Faecalicatena faecalis</name>
    <dbReference type="NCBI Taxonomy" id="2726362"/>
    <lineage>
        <taxon>Bacteria</taxon>
        <taxon>Bacillati</taxon>
        <taxon>Bacillota</taxon>
        <taxon>Clostridia</taxon>
        <taxon>Lachnospirales</taxon>
        <taxon>Lachnospiraceae</taxon>
        <taxon>Faecalicatena</taxon>
    </lineage>
</organism>
<comment type="caution">
    <text evidence="4">The sequence shown here is derived from an EMBL/GenBank/DDBJ whole genome shotgun (WGS) entry which is preliminary data.</text>
</comment>
<keyword evidence="5" id="KW-1185">Reference proteome</keyword>